<evidence type="ECO:0000256" key="4">
    <source>
        <dbReference type="ARBA" id="ARBA00023136"/>
    </source>
</evidence>
<dbReference type="RefSeq" id="XP_020116095.1">
    <property type="nucleotide sequence ID" value="XM_020263655.1"/>
</dbReference>
<dbReference type="Proteomes" id="UP000214365">
    <property type="component" value="Unassembled WGS sequence"/>
</dbReference>
<feature type="transmembrane region" description="Helical" evidence="5">
    <location>
        <begin position="82"/>
        <end position="102"/>
    </location>
</feature>
<keyword evidence="3 5" id="KW-1133">Transmembrane helix</keyword>
<feature type="transmembrane region" description="Helical" evidence="5">
    <location>
        <begin position="161"/>
        <end position="179"/>
    </location>
</feature>
<evidence type="ECO:0000256" key="1">
    <source>
        <dbReference type="ARBA" id="ARBA00004141"/>
    </source>
</evidence>
<evidence type="ECO:0000256" key="3">
    <source>
        <dbReference type="ARBA" id="ARBA00022989"/>
    </source>
</evidence>
<dbReference type="PIRSF" id="PIRSF006060">
    <property type="entry name" value="AA_transporter"/>
    <property type="match status" value="1"/>
</dbReference>
<dbReference type="OrthoDB" id="5982228at2759"/>
<dbReference type="STRING" id="1441469.A0A225ADG7"/>
<protein>
    <recommendedName>
        <fullName evidence="8">Methionine permease</fullName>
    </recommendedName>
</protein>
<dbReference type="EMBL" id="LFMY01000016">
    <property type="protein sequence ID" value="OKL55974.1"/>
    <property type="molecule type" value="Genomic_DNA"/>
</dbReference>
<gene>
    <name evidence="6" type="ORF">UA08_08756</name>
</gene>
<proteinExistence type="predicted"/>
<evidence type="ECO:0000313" key="7">
    <source>
        <dbReference type="Proteomes" id="UP000214365"/>
    </source>
</evidence>
<feature type="transmembrane region" description="Helical" evidence="5">
    <location>
        <begin position="382"/>
        <end position="408"/>
    </location>
</feature>
<accession>A0A225ADG7</accession>
<feature type="transmembrane region" description="Helical" evidence="5">
    <location>
        <begin position="476"/>
        <end position="497"/>
    </location>
</feature>
<organism evidence="6 7">
    <name type="scientific">Talaromyces atroroseus</name>
    <dbReference type="NCBI Taxonomy" id="1441469"/>
    <lineage>
        <taxon>Eukaryota</taxon>
        <taxon>Fungi</taxon>
        <taxon>Dikarya</taxon>
        <taxon>Ascomycota</taxon>
        <taxon>Pezizomycotina</taxon>
        <taxon>Eurotiomycetes</taxon>
        <taxon>Eurotiomycetidae</taxon>
        <taxon>Eurotiales</taxon>
        <taxon>Trichocomaceae</taxon>
        <taxon>Talaromyces</taxon>
        <taxon>Talaromyces sect. Trachyspermi</taxon>
    </lineage>
</organism>
<dbReference type="InterPro" id="IPR002293">
    <property type="entry name" value="AA/rel_permease1"/>
</dbReference>
<dbReference type="GO" id="GO:0015179">
    <property type="term" value="F:L-amino acid transmembrane transporter activity"/>
    <property type="evidence" value="ECO:0007669"/>
    <property type="project" value="TreeGrafter"/>
</dbReference>
<evidence type="ECO:0008006" key="8">
    <source>
        <dbReference type="Google" id="ProtNLM"/>
    </source>
</evidence>
<dbReference type="Pfam" id="PF13520">
    <property type="entry name" value="AA_permease_2"/>
    <property type="match status" value="1"/>
</dbReference>
<feature type="transmembrane region" description="Helical" evidence="5">
    <location>
        <begin position="414"/>
        <end position="431"/>
    </location>
</feature>
<feature type="transmembrane region" description="Helical" evidence="5">
    <location>
        <begin position="123"/>
        <end position="149"/>
    </location>
</feature>
<dbReference type="InterPro" id="IPR050598">
    <property type="entry name" value="AminoAcid_Transporter"/>
</dbReference>
<reference evidence="6 7" key="1">
    <citation type="submission" date="2015-06" db="EMBL/GenBank/DDBJ databases">
        <title>Talaromyces atroroseus IBT 11181 draft genome.</title>
        <authorList>
            <person name="Rasmussen K.B."/>
            <person name="Rasmussen S."/>
            <person name="Petersen B."/>
            <person name="Sicheritz-Ponten T."/>
            <person name="Mortensen U.H."/>
            <person name="Thrane U."/>
        </authorList>
    </citation>
    <scope>NUCLEOTIDE SEQUENCE [LARGE SCALE GENOMIC DNA]</scope>
    <source>
        <strain evidence="6 7">IBT 11181</strain>
    </source>
</reference>
<feature type="transmembrane region" description="Helical" evidence="5">
    <location>
        <begin position="333"/>
        <end position="354"/>
    </location>
</feature>
<dbReference type="PANTHER" id="PTHR11785:SF532">
    <property type="entry name" value="TRANSPORTER, PUTATIVE (EUROFUNG)-RELATED"/>
    <property type="match status" value="1"/>
</dbReference>
<dbReference type="GeneID" id="31008512"/>
<evidence type="ECO:0000313" key="6">
    <source>
        <dbReference type="EMBL" id="OKL55974.1"/>
    </source>
</evidence>
<dbReference type="FunFam" id="1.20.1740.10:FF:000025">
    <property type="entry name" value="High-affinity methionine permease"/>
    <property type="match status" value="1"/>
</dbReference>
<sequence length="532" mass="58606">MASMESTPLLSPASTASSETLYSDRARSVEHDTIPETATIGRNLSWSSAYILVISRVIGSGIFATPGAIVKSVGSIGLSMSLWVVGTILSACGLVVSLEYGCMLPRSGGDKVYLEFTYRYPRFLASTLIAVQAVLLGFTASNCIIFSKYTWFAFNIVPSDFQSKLLAVGLLTIITIIHGRFMRAGIAIQNALGWVKIFLVIFMALSGVYVILFRQNSIAPRTSLMPLGSSGLWEELWKDSEWSWNTISTSLFKVFYSYAGLSNVNNVMNEVKNPVRTLRSVCIAALITACILYVLANIAYFLVVPLDEIKQSGELVAALFFEHVFGPKWGRTFLPLMIAVSAAANVMVVTFALARVNQEVARQGFLPFARTIASSKPYNSPFWGLIIHYVPSLLVITLPSQGAVYNFILDVEGYPGQILSLAVAAGIVLLRRRRPDLKRPFKAWLPAVWLRVVTSVALLAAPFFPPADWKGDVDFFYATYAIVGIGILLFGILYWYIWTVLLPKFGNYTLEEETEVLDDGTSITKLVHKPVS</sequence>
<comment type="caution">
    <text evidence="6">The sequence shown here is derived from an EMBL/GenBank/DDBJ whole genome shotgun (WGS) entry which is preliminary data.</text>
</comment>
<dbReference type="AlphaFoldDB" id="A0A225ADG7"/>
<keyword evidence="7" id="KW-1185">Reference proteome</keyword>
<dbReference type="Gene3D" id="1.20.1740.10">
    <property type="entry name" value="Amino acid/polyamine transporter I"/>
    <property type="match status" value="1"/>
</dbReference>
<dbReference type="GO" id="GO:0016020">
    <property type="term" value="C:membrane"/>
    <property type="evidence" value="ECO:0007669"/>
    <property type="project" value="UniProtKB-SubCell"/>
</dbReference>
<evidence type="ECO:0000256" key="2">
    <source>
        <dbReference type="ARBA" id="ARBA00022692"/>
    </source>
</evidence>
<keyword evidence="4 5" id="KW-0472">Membrane</keyword>
<dbReference type="PANTHER" id="PTHR11785">
    <property type="entry name" value="AMINO ACID TRANSPORTER"/>
    <property type="match status" value="1"/>
</dbReference>
<feature type="transmembrane region" description="Helical" evidence="5">
    <location>
        <begin position="191"/>
        <end position="212"/>
    </location>
</feature>
<feature type="transmembrane region" description="Helical" evidence="5">
    <location>
        <begin position="443"/>
        <end position="464"/>
    </location>
</feature>
<name>A0A225ADG7_TALAT</name>
<comment type="subcellular location">
    <subcellularLocation>
        <location evidence="1">Membrane</location>
        <topology evidence="1">Multi-pass membrane protein</topology>
    </subcellularLocation>
</comment>
<evidence type="ECO:0000256" key="5">
    <source>
        <dbReference type="SAM" id="Phobius"/>
    </source>
</evidence>
<keyword evidence="2 5" id="KW-0812">Transmembrane</keyword>
<feature type="transmembrane region" description="Helical" evidence="5">
    <location>
        <begin position="49"/>
        <end position="70"/>
    </location>
</feature>
<feature type="transmembrane region" description="Helical" evidence="5">
    <location>
        <begin position="281"/>
        <end position="303"/>
    </location>
</feature>